<dbReference type="PANTHER" id="PTHR42870">
    <property type="entry name" value="ACETYL-COA C-ACETYLTRANSFERASE"/>
    <property type="match status" value="1"/>
</dbReference>
<comment type="caution">
    <text evidence="2">The sequence shown here is derived from an EMBL/GenBank/DDBJ whole genome shotgun (WGS) entry which is preliminary data.</text>
</comment>
<dbReference type="Proteomes" id="UP001597055">
    <property type="component" value="Unassembled WGS sequence"/>
</dbReference>
<evidence type="ECO:0000313" key="3">
    <source>
        <dbReference type="Proteomes" id="UP001597055"/>
    </source>
</evidence>
<dbReference type="CDD" id="cd00829">
    <property type="entry name" value="SCP-x_thiolase"/>
    <property type="match status" value="1"/>
</dbReference>
<evidence type="ECO:0000313" key="2">
    <source>
        <dbReference type="EMBL" id="MFD0790408.1"/>
    </source>
</evidence>
<dbReference type="InterPro" id="IPR002155">
    <property type="entry name" value="Thiolase"/>
</dbReference>
<dbReference type="InterPro" id="IPR055140">
    <property type="entry name" value="Thiolase_C_2"/>
</dbReference>
<accession>A0ABW3AIB9</accession>
<protein>
    <submittedName>
        <fullName evidence="2">Acetyl-CoA acetyltransferase</fullName>
    </submittedName>
</protein>
<dbReference type="Pfam" id="PF22691">
    <property type="entry name" value="Thiolase_C_1"/>
    <property type="match status" value="1"/>
</dbReference>
<name>A0ABW3AIB9_9MICO</name>
<feature type="domain" description="Thiolase C-terminal" evidence="1">
    <location>
        <begin position="239"/>
        <end position="381"/>
    </location>
</feature>
<dbReference type="RefSeq" id="WP_204978217.1">
    <property type="nucleotide sequence ID" value="NZ_JBHTII010000001.1"/>
</dbReference>
<dbReference type="InterPro" id="IPR016039">
    <property type="entry name" value="Thiolase-like"/>
</dbReference>
<keyword evidence="3" id="KW-1185">Reference proteome</keyword>
<evidence type="ECO:0000259" key="1">
    <source>
        <dbReference type="Pfam" id="PF22691"/>
    </source>
</evidence>
<dbReference type="PANTHER" id="PTHR42870:SF1">
    <property type="entry name" value="NON-SPECIFIC LIPID-TRANSFER PROTEIN-LIKE 2"/>
    <property type="match status" value="1"/>
</dbReference>
<dbReference type="EMBL" id="JBHTII010000001">
    <property type="protein sequence ID" value="MFD0790408.1"/>
    <property type="molecule type" value="Genomic_DNA"/>
</dbReference>
<dbReference type="PIRSF" id="PIRSF000429">
    <property type="entry name" value="Ac-CoA_Ac_transf"/>
    <property type="match status" value="1"/>
</dbReference>
<organism evidence="2 3">
    <name type="scientific">Microbacterium insulae</name>
    <dbReference type="NCBI Taxonomy" id="483014"/>
    <lineage>
        <taxon>Bacteria</taxon>
        <taxon>Bacillati</taxon>
        <taxon>Actinomycetota</taxon>
        <taxon>Actinomycetes</taxon>
        <taxon>Micrococcales</taxon>
        <taxon>Microbacteriaceae</taxon>
        <taxon>Microbacterium</taxon>
    </lineage>
</organism>
<dbReference type="Gene3D" id="3.40.47.10">
    <property type="match status" value="1"/>
</dbReference>
<dbReference type="SUPFAM" id="SSF53901">
    <property type="entry name" value="Thiolase-like"/>
    <property type="match status" value="2"/>
</dbReference>
<sequence length="386" mass="40316">MTRELRGRTAIVGVAESDLGEVAPGTTPADLMGQASVRALADAGIPLSEVDGLFAAGTQMMMGSLSLGEYLGINARYSDGSNTGGSSFEAHLHHAQAAIEAGLCEVALIAYGSTQRSLLKSGGVIPQEAPNPYEEPYRPMMPISAYALAASRHMHEFGTTREDLARVAVAAREWAVQNPVAWSRSPLSLEDALNAPMISDPLSVKDCCLLTDGGGAVVVTSADRARDLRKPPVFVLGGGEAQSHLHISSMPDFTTTSAVQSGERAFRAAGLRVEDVDVVEVYDAFTINTLLFLEDLGFCGKGEAGAFVREVGIGPGGGLPVNTNGGGLSYAHPGMYGLLLLVEAVRQIRGESGDRQVRDCDVALVHGNGGFLSSQCTTLLGSEAAL</sequence>
<reference evidence="3" key="1">
    <citation type="journal article" date="2019" name="Int. J. Syst. Evol. Microbiol.">
        <title>The Global Catalogue of Microorganisms (GCM) 10K type strain sequencing project: providing services to taxonomists for standard genome sequencing and annotation.</title>
        <authorList>
            <consortium name="The Broad Institute Genomics Platform"/>
            <consortium name="The Broad Institute Genome Sequencing Center for Infectious Disease"/>
            <person name="Wu L."/>
            <person name="Ma J."/>
        </authorList>
    </citation>
    <scope>NUCLEOTIDE SEQUENCE [LARGE SCALE GENOMIC DNA]</scope>
    <source>
        <strain evidence="3">CCUG 54523</strain>
    </source>
</reference>
<dbReference type="NCBIfam" id="NF004811">
    <property type="entry name" value="PRK06158.1"/>
    <property type="match status" value="1"/>
</dbReference>
<proteinExistence type="predicted"/>
<gene>
    <name evidence="2" type="ORF">ACFQ0P_08360</name>
</gene>